<organism evidence="8 9">
    <name type="scientific">Aureimonas endophytica</name>
    <dbReference type="NCBI Taxonomy" id="2027858"/>
    <lineage>
        <taxon>Bacteria</taxon>
        <taxon>Pseudomonadati</taxon>
        <taxon>Pseudomonadota</taxon>
        <taxon>Alphaproteobacteria</taxon>
        <taxon>Hyphomicrobiales</taxon>
        <taxon>Aurantimonadaceae</taxon>
        <taxon>Aureimonas</taxon>
    </lineage>
</organism>
<dbReference type="SUPFAM" id="SSF53067">
    <property type="entry name" value="Actin-like ATPase domain"/>
    <property type="match status" value="2"/>
</dbReference>
<dbReference type="EMBL" id="BMIQ01000001">
    <property type="protein sequence ID" value="GGD92278.1"/>
    <property type="molecule type" value="Genomic_DNA"/>
</dbReference>
<evidence type="ECO:0000256" key="5">
    <source>
        <dbReference type="HAMAP-Rule" id="MF_02033"/>
    </source>
</evidence>
<dbReference type="InterPro" id="IPR043129">
    <property type="entry name" value="ATPase_NBD"/>
</dbReference>
<dbReference type="PIRSF" id="PIRSF003101">
    <property type="entry name" value="FtsA"/>
    <property type="match status" value="1"/>
</dbReference>
<feature type="domain" description="SHS2" evidence="7">
    <location>
        <begin position="27"/>
        <end position="223"/>
    </location>
</feature>
<dbReference type="CDD" id="cd24048">
    <property type="entry name" value="ASKHA_NBD_FtsA"/>
    <property type="match status" value="1"/>
</dbReference>
<comment type="caution">
    <text evidence="8">The sequence shown here is derived from an EMBL/GenBank/DDBJ whole genome shotgun (WGS) entry which is preliminary data.</text>
</comment>
<reference evidence="8" key="1">
    <citation type="journal article" date="2014" name="Int. J. Syst. Evol. Microbiol.">
        <title>Complete genome sequence of Corynebacterium casei LMG S-19264T (=DSM 44701T), isolated from a smear-ripened cheese.</title>
        <authorList>
            <consortium name="US DOE Joint Genome Institute (JGI-PGF)"/>
            <person name="Walter F."/>
            <person name="Albersmeier A."/>
            <person name="Kalinowski J."/>
            <person name="Ruckert C."/>
        </authorList>
    </citation>
    <scope>NUCLEOTIDE SEQUENCE</scope>
    <source>
        <strain evidence="8">CGMCC 1.15367</strain>
    </source>
</reference>
<proteinExistence type="inferred from homology"/>
<accession>A0A916ZES6</accession>
<comment type="subcellular location">
    <subcellularLocation>
        <location evidence="5">Cell membrane</location>
        <topology evidence="5">Peripheral membrane protein</topology>
        <orientation evidence="5">Cytoplasmic side</orientation>
    </subcellularLocation>
    <text evidence="5">Localizes to the Z ring in an FtsZ-dependent manner. Targeted to the membrane through a conserved C-terminal amphipathic helix.</text>
</comment>
<evidence type="ECO:0000256" key="6">
    <source>
        <dbReference type="PIRNR" id="PIRNR003101"/>
    </source>
</evidence>
<keyword evidence="1 5" id="KW-1003">Cell membrane</keyword>
<keyword evidence="4 5" id="KW-0131">Cell cycle</keyword>
<dbReference type="GO" id="GO:0043093">
    <property type="term" value="P:FtsZ-dependent cytokinesis"/>
    <property type="evidence" value="ECO:0007669"/>
    <property type="project" value="UniProtKB-UniRule"/>
</dbReference>
<dbReference type="Proteomes" id="UP000644699">
    <property type="component" value="Unassembled WGS sequence"/>
</dbReference>
<keyword evidence="2 5" id="KW-0132">Cell division</keyword>
<reference evidence="8" key="2">
    <citation type="submission" date="2020-09" db="EMBL/GenBank/DDBJ databases">
        <authorList>
            <person name="Sun Q."/>
            <person name="Zhou Y."/>
        </authorList>
    </citation>
    <scope>NUCLEOTIDE SEQUENCE</scope>
    <source>
        <strain evidence="8">CGMCC 1.15367</strain>
    </source>
</reference>
<dbReference type="AlphaFoldDB" id="A0A916ZES6"/>
<comment type="similarity">
    <text evidence="5 6">Belongs to the FtsA/MreB family.</text>
</comment>
<dbReference type="InterPro" id="IPR050696">
    <property type="entry name" value="FtsA/MreB"/>
</dbReference>
<evidence type="ECO:0000256" key="2">
    <source>
        <dbReference type="ARBA" id="ARBA00022618"/>
    </source>
</evidence>
<dbReference type="Pfam" id="PF02491">
    <property type="entry name" value="SHS2_FTSA"/>
    <property type="match status" value="1"/>
</dbReference>
<keyword evidence="3 5" id="KW-0472">Membrane</keyword>
<dbReference type="Pfam" id="PF14450">
    <property type="entry name" value="FtsA"/>
    <property type="match status" value="2"/>
</dbReference>
<keyword evidence="9" id="KW-1185">Reference proteome</keyword>
<evidence type="ECO:0000256" key="1">
    <source>
        <dbReference type="ARBA" id="ARBA00022475"/>
    </source>
</evidence>
<dbReference type="HAMAP" id="MF_02033">
    <property type="entry name" value="FtsA"/>
    <property type="match status" value="1"/>
</dbReference>
<evidence type="ECO:0000259" key="7">
    <source>
        <dbReference type="SMART" id="SM00842"/>
    </source>
</evidence>
<dbReference type="NCBIfam" id="TIGR01174">
    <property type="entry name" value="ftsA"/>
    <property type="match status" value="1"/>
</dbReference>
<dbReference type="InterPro" id="IPR020823">
    <property type="entry name" value="Cell_div_FtsA"/>
</dbReference>
<dbReference type="Gene3D" id="3.30.420.40">
    <property type="match status" value="2"/>
</dbReference>
<evidence type="ECO:0000256" key="4">
    <source>
        <dbReference type="ARBA" id="ARBA00023306"/>
    </source>
</evidence>
<evidence type="ECO:0000313" key="8">
    <source>
        <dbReference type="EMBL" id="GGD92278.1"/>
    </source>
</evidence>
<gene>
    <name evidence="5 8" type="primary">ftsA</name>
    <name evidence="8" type="ORF">GCM10011390_08730</name>
</gene>
<evidence type="ECO:0000256" key="3">
    <source>
        <dbReference type="ARBA" id="ARBA00023136"/>
    </source>
</evidence>
<dbReference type="SMART" id="SM00842">
    <property type="entry name" value="FtsA"/>
    <property type="match status" value="1"/>
</dbReference>
<evidence type="ECO:0000313" key="9">
    <source>
        <dbReference type="Proteomes" id="UP000644699"/>
    </source>
</evidence>
<dbReference type="GO" id="GO:0009898">
    <property type="term" value="C:cytoplasmic side of plasma membrane"/>
    <property type="evidence" value="ECO:0007669"/>
    <property type="project" value="UniProtKB-UniRule"/>
</dbReference>
<dbReference type="PANTHER" id="PTHR32432">
    <property type="entry name" value="CELL DIVISION PROTEIN FTSA-RELATED"/>
    <property type="match status" value="1"/>
</dbReference>
<dbReference type="GO" id="GO:0032153">
    <property type="term" value="C:cell division site"/>
    <property type="evidence" value="ECO:0007669"/>
    <property type="project" value="UniProtKB-UniRule"/>
</dbReference>
<comment type="function">
    <text evidence="5 6">Cell division protein that is involved in the assembly of the Z ring. May serve as a membrane anchor for the Z ring.</text>
</comment>
<sequence>MSLNPFKTGNKALPRMRALPGRRTRIVSVLDVGTTKITCLIAKLKPRADSEVLPNRTHQVEVVGIGYQRSRGIKSGVVVDLEAAEKSIRYCVDAAERMAGLTIESLIVSVTAGRLKSLRGHAERQVDGEAVSAGDVKRVLNGAARAPIDRGRLLLHSVPFDMALDGEGNLENPVGMVGRVLGADVHLLSAEETPLRNLEAAINRAQLVVEAFVATPFASGLATLVDDEAEMGSACIDMGGGSTTIGIFQNGRFVYADSVALGGHHITMDLARGLSIRPEHAERLKVMHGSAMSEMLEDSDTIEVAPLGDEEADAPINVARSLVARIIRPRVEETFELIRDRLAASGLGHVIGKRVVLTGGASQLAGLQGAARSVMQRNVRLGRPLGVAGLSTANKSPAFATSVGLLIYPQVSTMEHFAEGFSAADMVFDERTPVGRVGNWFRRSF</sequence>
<name>A0A916ZES6_9HYPH</name>
<comment type="subunit">
    <text evidence="5">Self-interacts. Interacts with FtsZ.</text>
</comment>
<dbReference type="PANTHER" id="PTHR32432:SF4">
    <property type="entry name" value="CELL DIVISION PROTEIN FTSA"/>
    <property type="match status" value="1"/>
</dbReference>
<protein>
    <recommendedName>
        <fullName evidence="5 6">Cell division protein FtsA</fullName>
    </recommendedName>
</protein>
<dbReference type="InterPro" id="IPR003494">
    <property type="entry name" value="SHS2_FtsA"/>
</dbReference>